<sequence>MKRTLTEKVLEYIQANETKKAKGLMLKQDFHVIARVVNNLHIGKARAFALLPPEIQAEVVLLLTRTAKLAIFHKLSAYQIARFLHFSDEDDATDVIQILSSESKNQVLSLLIESKRKQIEKLLKYGRDTAGGLMDLNFILVKPEFTLRDVAEKVQKHITGKKSAPHVIVVNEDLLVLGYIPYKRLILTSPTHSVSSLMITLPVVSVHADQEQILSRVMHEHGDVVGVVDENKRIV</sequence>
<organism evidence="2 3">
    <name type="scientific">Candidatus Roizmanbacteria bacterium CG10_big_fil_rev_8_21_14_0_10_39_6</name>
    <dbReference type="NCBI Taxonomy" id="1974853"/>
    <lineage>
        <taxon>Bacteria</taxon>
        <taxon>Candidatus Roizmaniibacteriota</taxon>
    </lineage>
</organism>
<reference evidence="3" key="1">
    <citation type="submission" date="2017-09" db="EMBL/GenBank/DDBJ databases">
        <title>Depth-based differentiation of microbial function through sediment-hosted aquifers and enrichment of novel symbionts in the deep terrestrial subsurface.</title>
        <authorList>
            <person name="Probst A.J."/>
            <person name="Ladd B."/>
            <person name="Jarett J.K."/>
            <person name="Geller-Mcgrath D.E."/>
            <person name="Sieber C.M.K."/>
            <person name="Emerson J.B."/>
            <person name="Anantharaman K."/>
            <person name="Thomas B.C."/>
            <person name="Malmstrom R."/>
            <person name="Stieglmeier M."/>
            <person name="Klingl A."/>
            <person name="Woyke T."/>
            <person name="Ryan C.M."/>
            <person name="Banfield J.F."/>
        </authorList>
    </citation>
    <scope>NUCLEOTIDE SEQUENCE [LARGE SCALE GENOMIC DNA]</scope>
</reference>
<dbReference type="InterPro" id="IPR038076">
    <property type="entry name" value="MgtE_N_sf"/>
</dbReference>
<evidence type="ECO:0000259" key="1">
    <source>
        <dbReference type="SMART" id="SM00924"/>
    </source>
</evidence>
<gene>
    <name evidence="2" type="ORF">COU88_02430</name>
</gene>
<feature type="domain" description="Magnesium transporter MgtE intracellular" evidence="1">
    <location>
        <begin position="28"/>
        <end position="130"/>
    </location>
</feature>
<dbReference type="SUPFAM" id="SSF54631">
    <property type="entry name" value="CBS-domain pair"/>
    <property type="match status" value="1"/>
</dbReference>
<dbReference type="GO" id="GO:0015095">
    <property type="term" value="F:magnesium ion transmembrane transporter activity"/>
    <property type="evidence" value="ECO:0007669"/>
    <property type="project" value="InterPro"/>
</dbReference>
<dbReference type="Pfam" id="PF03448">
    <property type="entry name" value="MgtE_N"/>
    <property type="match status" value="1"/>
</dbReference>
<dbReference type="PANTHER" id="PTHR43773">
    <property type="entry name" value="MAGNESIUM TRANSPORTER MGTE"/>
    <property type="match status" value="1"/>
</dbReference>
<dbReference type="GO" id="GO:0016020">
    <property type="term" value="C:membrane"/>
    <property type="evidence" value="ECO:0007669"/>
    <property type="project" value="InterPro"/>
</dbReference>
<comment type="caution">
    <text evidence="2">The sequence shown here is derived from an EMBL/GenBank/DDBJ whole genome shotgun (WGS) entry which is preliminary data.</text>
</comment>
<name>A0A2M8KSM5_9BACT</name>
<feature type="non-terminal residue" evidence="2">
    <location>
        <position position="235"/>
    </location>
</feature>
<dbReference type="SMART" id="SM00924">
    <property type="entry name" value="MgtE_N"/>
    <property type="match status" value="1"/>
</dbReference>
<protein>
    <recommendedName>
        <fullName evidence="1">Magnesium transporter MgtE intracellular domain-containing protein</fullName>
    </recommendedName>
</protein>
<dbReference type="EMBL" id="PFED01000106">
    <property type="protein sequence ID" value="PJE62903.1"/>
    <property type="molecule type" value="Genomic_DNA"/>
</dbReference>
<dbReference type="AlphaFoldDB" id="A0A2M8KSM5"/>
<evidence type="ECO:0000313" key="2">
    <source>
        <dbReference type="EMBL" id="PJE62903.1"/>
    </source>
</evidence>
<dbReference type="InterPro" id="IPR046342">
    <property type="entry name" value="CBS_dom_sf"/>
</dbReference>
<dbReference type="InterPro" id="IPR006669">
    <property type="entry name" value="MgtE_transporter"/>
</dbReference>
<evidence type="ECO:0000313" key="3">
    <source>
        <dbReference type="Proteomes" id="UP000229554"/>
    </source>
</evidence>
<dbReference type="InterPro" id="IPR006668">
    <property type="entry name" value="Mg_transptr_MgtE_intracell_dom"/>
</dbReference>
<dbReference type="Gene3D" id="3.10.580.10">
    <property type="entry name" value="CBS-domain"/>
    <property type="match status" value="1"/>
</dbReference>
<dbReference type="SUPFAM" id="SSF158791">
    <property type="entry name" value="MgtE N-terminal domain-like"/>
    <property type="match status" value="1"/>
</dbReference>
<proteinExistence type="predicted"/>
<dbReference type="PANTHER" id="PTHR43773:SF1">
    <property type="entry name" value="MAGNESIUM TRANSPORTER MGTE"/>
    <property type="match status" value="1"/>
</dbReference>
<dbReference type="Gene3D" id="1.25.60.10">
    <property type="entry name" value="MgtE N-terminal domain-like"/>
    <property type="match status" value="1"/>
</dbReference>
<accession>A0A2M8KSM5</accession>
<dbReference type="Proteomes" id="UP000229554">
    <property type="component" value="Unassembled WGS sequence"/>
</dbReference>